<evidence type="ECO:0000259" key="1">
    <source>
        <dbReference type="PROSITE" id="PS51186"/>
    </source>
</evidence>
<accession>A0A975U983</accession>
<dbReference type="EMBL" id="CP076643">
    <property type="protein sequence ID" value="QXO17470.1"/>
    <property type="molecule type" value="Genomic_DNA"/>
</dbReference>
<dbReference type="RefSeq" id="WP_218562589.1">
    <property type="nucleotide sequence ID" value="NZ_CP076643.1"/>
</dbReference>
<evidence type="ECO:0000313" key="3">
    <source>
        <dbReference type="Proteomes" id="UP000694232"/>
    </source>
</evidence>
<keyword evidence="3" id="KW-1185">Reference proteome</keyword>
<dbReference type="KEGG" id="vos:KNV97_19190"/>
<dbReference type="InterPro" id="IPR000182">
    <property type="entry name" value="GNAT_dom"/>
</dbReference>
<organism evidence="2 3">
    <name type="scientific">Vibrio ostreae</name>
    <dbReference type="NCBI Taxonomy" id="2841925"/>
    <lineage>
        <taxon>Bacteria</taxon>
        <taxon>Pseudomonadati</taxon>
        <taxon>Pseudomonadota</taxon>
        <taxon>Gammaproteobacteria</taxon>
        <taxon>Vibrionales</taxon>
        <taxon>Vibrionaceae</taxon>
        <taxon>Vibrio</taxon>
    </lineage>
</organism>
<feature type="domain" description="N-acetyltransferase" evidence="1">
    <location>
        <begin position="1"/>
        <end position="142"/>
    </location>
</feature>
<reference evidence="2" key="1">
    <citation type="submission" date="2021-06" db="EMBL/GenBank/DDBJ databases">
        <title>Vibrio nov. sp., novel gut bacterium isolated from Yellow Sea oyster.</title>
        <authorList>
            <person name="Muhammad N."/>
            <person name="Nguyen T.H."/>
            <person name="Lee Y.-J."/>
            <person name="Ko J."/>
            <person name="Kim S.-G."/>
        </authorList>
    </citation>
    <scope>NUCLEOTIDE SEQUENCE</scope>
    <source>
        <strain evidence="2">OG9-811</strain>
    </source>
</reference>
<protein>
    <submittedName>
        <fullName evidence="2">GNAT family N-acetyltransferase</fullName>
    </submittedName>
</protein>
<dbReference type="PROSITE" id="PS51186">
    <property type="entry name" value="GNAT"/>
    <property type="match status" value="1"/>
</dbReference>
<evidence type="ECO:0000313" key="2">
    <source>
        <dbReference type="EMBL" id="QXO17470.1"/>
    </source>
</evidence>
<proteinExistence type="predicted"/>
<dbReference type="GO" id="GO:0016747">
    <property type="term" value="F:acyltransferase activity, transferring groups other than amino-acyl groups"/>
    <property type="evidence" value="ECO:0007669"/>
    <property type="project" value="InterPro"/>
</dbReference>
<gene>
    <name evidence="2" type="ORF">KNV97_19190</name>
</gene>
<dbReference type="Pfam" id="PF00583">
    <property type="entry name" value="Acetyltransf_1"/>
    <property type="match status" value="1"/>
</dbReference>
<dbReference type="CDD" id="cd04301">
    <property type="entry name" value="NAT_SF"/>
    <property type="match status" value="1"/>
</dbReference>
<name>A0A975U983_9VIBR</name>
<dbReference type="AlphaFoldDB" id="A0A975U983"/>
<dbReference type="Proteomes" id="UP000694232">
    <property type="component" value="Chromosome 1"/>
</dbReference>
<sequence>MQIRIGTLQEAEQVAAQIAEFSRSENRASMALRLAGKRHLILVAEDEQQLLGFKIGYQVDASTFYSWFGGVTAAARNRGVAQQLLEAQERWVTEQGYQALTVKSRNQFPAMLRLLLRNGYLIENFEKVDPLIESRLYLIKYF</sequence>